<proteinExistence type="predicted"/>
<comment type="caution">
    <text evidence="1">The sequence shown here is derived from an EMBL/GenBank/DDBJ whole genome shotgun (WGS) entry which is preliminary data.</text>
</comment>
<evidence type="ECO:0000313" key="1">
    <source>
        <dbReference type="EMBL" id="CAG8621115.1"/>
    </source>
</evidence>
<gene>
    <name evidence="1" type="ORF">CPELLU_LOCUS7926</name>
</gene>
<accession>A0A9N9GN91</accession>
<sequence length="46" mass="5425">DLVLQERDNIIFEFSFNTSETSIKENDNMNFNPEDLFDSVLNIKLD</sequence>
<dbReference type="EMBL" id="CAJVQA010005459">
    <property type="protein sequence ID" value="CAG8621115.1"/>
    <property type="molecule type" value="Genomic_DNA"/>
</dbReference>
<organism evidence="1 2">
    <name type="scientific">Cetraspora pellucida</name>
    <dbReference type="NCBI Taxonomy" id="1433469"/>
    <lineage>
        <taxon>Eukaryota</taxon>
        <taxon>Fungi</taxon>
        <taxon>Fungi incertae sedis</taxon>
        <taxon>Mucoromycota</taxon>
        <taxon>Glomeromycotina</taxon>
        <taxon>Glomeromycetes</taxon>
        <taxon>Diversisporales</taxon>
        <taxon>Gigasporaceae</taxon>
        <taxon>Cetraspora</taxon>
    </lineage>
</organism>
<reference evidence="1" key="1">
    <citation type="submission" date="2021-06" db="EMBL/GenBank/DDBJ databases">
        <authorList>
            <person name="Kallberg Y."/>
            <person name="Tangrot J."/>
            <person name="Rosling A."/>
        </authorList>
    </citation>
    <scope>NUCLEOTIDE SEQUENCE</scope>
    <source>
        <strain evidence="1">FL966</strain>
    </source>
</reference>
<dbReference type="AlphaFoldDB" id="A0A9N9GN91"/>
<protein>
    <submittedName>
        <fullName evidence="1">20191_t:CDS:1</fullName>
    </submittedName>
</protein>
<evidence type="ECO:0000313" key="2">
    <source>
        <dbReference type="Proteomes" id="UP000789759"/>
    </source>
</evidence>
<name>A0A9N9GN91_9GLOM</name>
<feature type="non-terminal residue" evidence="1">
    <location>
        <position position="1"/>
    </location>
</feature>
<dbReference type="Proteomes" id="UP000789759">
    <property type="component" value="Unassembled WGS sequence"/>
</dbReference>
<keyword evidence="2" id="KW-1185">Reference proteome</keyword>